<dbReference type="PANTHER" id="PTHR12782:SF5">
    <property type="entry name" value="PROSTAGLANDIN E SYNTHASE 2"/>
    <property type="match status" value="1"/>
</dbReference>
<comment type="caution">
    <text evidence="2">The sequence shown here is derived from an EMBL/GenBank/DDBJ whole genome shotgun (WGS) entry which is preliminary data.</text>
</comment>
<keyword evidence="3" id="KW-1185">Reference proteome</keyword>
<dbReference type="AlphaFoldDB" id="A0AA38HKN4"/>
<dbReference type="Proteomes" id="UP001168821">
    <property type="component" value="Unassembled WGS sequence"/>
</dbReference>
<dbReference type="CDD" id="cd03197">
    <property type="entry name" value="GST_C_mPGES2"/>
    <property type="match status" value="1"/>
</dbReference>
<dbReference type="InterPro" id="IPR004046">
    <property type="entry name" value="GST_C"/>
</dbReference>
<feature type="domain" description="Glutathione S-transferase C-terminal" evidence="1">
    <location>
        <begin position="52"/>
        <end position="136"/>
    </location>
</feature>
<dbReference type="InterPro" id="IPR034335">
    <property type="entry name" value="PGES2_C"/>
</dbReference>
<gene>
    <name evidence="2" type="ORF">Zmor_004227</name>
</gene>
<evidence type="ECO:0000313" key="3">
    <source>
        <dbReference type="Proteomes" id="UP001168821"/>
    </source>
</evidence>
<reference evidence="2" key="1">
    <citation type="journal article" date="2023" name="G3 (Bethesda)">
        <title>Whole genome assemblies of Zophobas morio and Tenebrio molitor.</title>
        <authorList>
            <person name="Kaur S."/>
            <person name="Stinson S.A."/>
            <person name="diCenzo G.C."/>
        </authorList>
    </citation>
    <scope>NUCLEOTIDE SEQUENCE</scope>
    <source>
        <strain evidence="2">QUZm001</strain>
    </source>
</reference>
<dbReference type="EMBL" id="JALNTZ010001351">
    <property type="protein sequence ID" value="KAJ3626869.1"/>
    <property type="molecule type" value="Genomic_DNA"/>
</dbReference>
<dbReference type="Pfam" id="PF00043">
    <property type="entry name" value="GST_C"/>
    <property type="match status" value="1"/>
</dbReference>
<proteinExistence type="predicted"/>
<dbReference type="PANTHER" id="PTHR12782">
    <property type="entry name" value="MICROSOMAL PROSTAGLANDIN E SYNTHASE-2"/>
    <property type="match status" value="1"/>
</dbReference>
<dbReference type="GO" id="GO:0005739">
    <property type="term" value="C:mitochondrion"/>
    <property type="evidence" value="ECO:0007669"/>
    <property type="project" value="TreeGrafter"/>
</dbReference>
<dbReference type="Gene3D" id="1.20.1050.10">
    <property type="match status" value="1"/>
</dbReference>
<accession>A0AA38HKN4</accession>
<name>A0AA38HKN4_9CUCU</name>
<protein>
    <recommendedName>
        <fullName evidence="1">Glutathione S-transferase C-terminal domain-containing protein</fullName>
    </recommendedName>
</protein>
<evidence type="ECO:0000259" key="1">
    <source>
        <dbReference type="Pfam" id="PF00043"/>
    </source>
</evidence>
<dbReference type="SUPFAM" id="SSF47616">
    <property type="entry name" value="GST C-terminal domain-like"/>
    <property type="match status" value="1"/>
</dbReference>
<sequence length="146" mass="16789">MVWRKWIDENIMKLLSPNIYRTPREAFQAFEYINSISNFSSAQKIINKVFGAAVMYLVAKRNKKKHELGDERQSLYDAVDHWLAKAVGNKKFAGGDVPSVADIDMYGVMKALSMMKCTWTDVDKNTSVKDWFRRMEDKIGGSSRVI</sequence>
<evidence type="ECO:0000313" key="2">
    <source>
        <dbReference type="EMBL" id="KAJ3626869.1"/>
    </source>
</evidence>
<organism evidence="2 3">
    <name type="scientific">Zophobas morio</name>
    <dbReference type="NCBI Taxonomy" id="2755281"/>
    <lineage>
        <taxon>Eukaryota</taxon>
        <taxon>Metazoa</taxon>
        <taxon>Ecdysozoa</taxon>
        <taxon>Arthropoda</taxon>
        <taxon>Hexapoda</taxon>
        <taxon>Insecta</taxon>
        <taxon>Pterygota</taxon>
        <taxon>Neoptera</taxon>
        <taxon>Endopterygota</taxon>
        <taxon>Coleoptera</taxon>
        <taxon>Polyphaga</taxon>
        <taxon>Cucujiformia</taxon>
        <taxon>Tenebrionidae</taxon>
        <taxon>Zophobas</taxon>
    </lineage>
</organism>
<dbReference type="InterPro" id="IPR036282">
    <property type="entry name" value="Glutathione-S-Trfase_C_sf"/>
</dbReference>